<accession>A0A379WYS0</accession>
<dbReference type="EMBL" id="UGXT01000002">
    <property type="protein sequence ID" value="SUH38984.1"/>
    <property type="molecule type" value="Genomic_DNA"/>
</dbReference>
<dbReference type="Proteomes" id="UP000254712">
    <property type="component" value="Unassembled WGS sequence"/>
</dbReference>
<organism evidence="1 2">
    <name type="scientific">Salmonella enterica I</name>
    <dbReference type="NCBI Taxonomy" id="59201"/>
    <lineage>
        <taxon>Bacteria</taxon>
        <taxon>Pseudomonadati</taxon>
        <taxon>Pseudomonadota</taxon>
        <taxon>Gammaproteobacteria</taxon>
        <taxon>Enterobacterales</taxon>
        <taxon>Enterobacteriaceae</taxon>
        <taxon>Salmonella</taxon>
    </lineage>
</organism>
<gene>
    <name evidence="1" type="ORF">NCTC8261_05330</name>
</gene>
<reference evidence="1 2" key="1">
    <citation type="submission" date="2018-06" db="EMBL/GenBank/DDBJ databases">
        <authorList>
            <consortium name="Pathogen Informatics"/>
            <person name="Doyle S."/>
        </authorList>
    </citation>
    <scope>NUCLEOTIDE SEQUENCE [LARGE SCALE GENOMIC DNA]</scope>
    <source>
        <strain evidence="1 2">NCTC8261</strain>
    </source>
</reference>
<name>A0A379WYS0_SALET</name>
<sequence>MSGRESGSNQFRGQQSGFGKRIHYRDAGIFERGDLLRAALRIAFRSGDGCDGEQRLIAGACGACLLPGLNQRCGGSAVAPKPITTSTNNTRTCGCAPSPAIS</sequence>
<evidence type="ECO:0000313" key="2">
    <source>
        <dbReference type="Proteomes" id="UP000254712"/>
    </source>
</evidence>
<evidence type="ECO:0000313" key="1">
    <source>
        <dbReference type="EMBL" id="SUH38984.1"/>
    </source>
</evidence>
<protein>
    <submittedName>
        <fullName evidence="1">Uncharacterized protein</fullName>
    </submittedName>
</protein>
<proteinExistence type="predicted"/>
<dbReference type="AlphaFoldDB" id="A0A379WYS0"/>